<accession>A0AAV9XSP5</accession>
<sequence length="525" mass="59986">MPIKEGSTLLKIPDYCIGRRKKVSGLTAIEERVVGIKSENGHVNQQSSQITNNVYRDNLWDSPRVTPNFGIVEIVPKSESKENGNNVLNRIPRINYVSENIGKHFRAGDNENSELDFEEPSGFVECNIKSEPVTYPGEEHLNYGCSALGSRGCDENDFNYNEIDEYEDFDIPTPLVSSAPRFRLYDIEWGEKLRSSNIFSEKIDHYHDEGKGNKEGNHNSDLLCGEQEILLNKNHILDTIGIKGPKVFETEKGEVTISEDGDFSFEFFGKEKIFTIKGGGCFITIKNGKYDQPYSENNEEAEQVFHINDLKGGDLRRYAYGVRLCETIKSFIPKVKLKVVGEGVYTLMSDHPSYPSFQAEFIPFHGVDKSSILKVSFISGQDQVVFIPSQAMEEVKDPKVVIERSLLEKLGVCEEADLEFDDPEKNEYIVKKTHQISSCGLKWSAILRAWRLSLSRLLECRQLELKGLEKYSRLLDGLPEYIFEDTDNFTTSTSTVSWKMRKKTYEEVFPIIVERETDRLMERFD</sequence>
<dbReference type="Proteomes" id="UP001311799">
    <property type="component" value="Unassembled WGS sequence"/>
</dbReference>
<evidence type="ECO:0000313" key="1">
    <source>
        <dbReference type="EMBL" id="KAK6587706.1"/>
    </source>
</evidence>
<proteinExistence type="predicted"/>
<dbReference type="AlphaFoldDB" id="A0AAV9XSP5"/>
<evidence type="ECO:0000313" key="2">
    <source>
        <dbReference type="Proteomes" id="UP001311799"/>
    </source>
</evidence>
<gene>
    <name evidence="1" type="ORF">RS030_81262</name>
</gene>
<name>A0AAV9XSP5_9CRYT</name>
<organism evidence="1 2">
    <name type="scientific">Cryptosporidium xiaoi</name>
    <dbReference type="NCBI Taxonomy" id="659607"/>
    <lineage>
        <taxon>Eukaryota</taxon>
        <taxon>Sar</taxon>
        <taxon>Alveolata</taxon>
        <taxon>Apicomplexa</taxon>
        <taxon>Conoidasida</taxon>
        <taxon>Coccidia</taxon>
        <taxon>Eucoccidiorida</taxon>
        <taxon>Eimeriorina</taxon>
        <taxon>Cryptosporidiidae</taxon>
        <taxon>Cryptosporidium</taxon>
    </lineage>
</organism>
<comment type="caution">
    <text evidence="1">The sequence shown here is derived from an EMBL/GenBank/DDBJ whole genome shotgun (WGS) entry which is preliminary data.</text>
</comment>
<keyword evidence="2" id="KW-1185">Reference proteome</keyword>
<reference evidence="1 2" key="1">
    <citation type="submission" date="2023-10" db="EMBL/GenBank/DDBJ databases">
        <title>Comparative genomics analysis reveals potential genetic determinants of host preference in Cryptosporidium xiaoi.</title>
        <authorList>
            <person name="Xiao L."/>
            <person name="Li J."/>
        </authorList>
    </citation>
    <scope>NUCLEOTIDE SEQUENCE [LARGE SCALE GENOMIC DNA]</scope>
    <source>
        <strain evidence="1 2">52996</strain>
    </source>
</reference>
<dbReference type="EMBL" id="JAWDEY010000036">
    <property type="protein sequence ID" value="KAK6587706.1"/>
    <property type="molecule type" value="Genomic_DNA"/>
</dbReference>
<protein>
    <submittedName>
        <fullName evidence="1">Uncharacterized protein</fullName>
    </submittedName>
</protein>